<evidence type="ECO:0000259" key="5">
    <source>
        <dbReference type="PROSITE" id="PS51898"/>
    </source>
</evidence>
<accession>A0A1I5XDZ2</accession>
<protein>
    <submittedName>
        <fullName evidence="6">Site-specific recombinase XerD</fullName>
    </submittedName>
</protein>
<dbReference type="STRING" id="1465490.SAMN05444277_108121"/>
<keyword evidence="7" id="KW-1185">Reference proteome</keyword>
<dbReference type="InterPro" id="IPR013762">
    <property type="entry name" value="Integrase-like_cat_sf"/>
</dbReference>
<dbReference type="EMBL" id="FOXQ01000008">
    <property type="protein sequence ID" value="SFQ30180.1"/>
    <property type="molecule type" value="Genomic_DNA"/>
</dbReference>
<evidence type="ECO:0000313" key="6">
    <source>
        <dbReference type="EMBL" id="SFQ30180.1"/>
    </source>
</evidence>
<dbReference type="OrthoDB" id="892893at2"/>
<dbReference type="Pfam" id="PF17293">
    <property type="entry name" value="Arm-DNA-bind_5"/>
    <property type="match status" value="1"/>
</dbReference>
<dbReference type="InterPro" id="IPR010998">
    <property type="entry name" value="Integrase_recombinase_N"/>
</dbReference>
<dbReference type="GO" id="GO:0003677">
    <property type="term" value="F:DNA binding"/>
    <property type="evidence" value="ECO:0007669"/>
    <property type="project" value="UniProtKB-KW"/>
</dbReference>
<feature type="domain" description="Tyr recombinase" evidence="5">
    <location>
        <begin position="224"/>
        <end position="402"/>
    </location>
</feature>
<feature type="coiled-coil region" evidence="4">
    <location>
        <begin position="394"/>
        <end position="443"/>
    </location>
</feature>
<keyword evidence="3" id="KW-0233">DNA recombination</keyword>
<dbReference type="InterPro" id="IPR035386">
    <property type="entry name" value="Arm-DNA-bind_5"/>
</dbReference>
<dbReference type="Pfam" id="PF00589">
    <property type="entry name" value="Phage_integrase"/>
    <property type="match status" value="1"/>
</dbReference>
<dbReference type="GO" id="GO:0015074">
    <property type="term" value="P:DNA integration"/>
    <property type="evidence" value="ECO:0007669"/>
    <property type="project" value="InterPro"/>
</dbReference>
<dbReference type="AlphaFoldDB" id="A0A1I5XDZ2"/>
<dbReference type="Pfam" id="PF13102">
    <property type="entry name" value="Phage_int_SAM_5"/>
    <property type="match status" value="1"/>
</dbReference>
<dbReference type="InterPro" id="IPR011010">
    <property type="entry name" value="DNA_brk_join_enz"/>
</dbReference>
<dbReference type="InterPro" id="IPR002104">
    <property type="entry name" value="Integrase_catalytic"/>
</dbReference>
<dbReference type="InterPro" id="IPR050090">
    <property type="entry name" value="Tyrosine_recombinase_XerCD"/>
</dbReference>
<dbReference type="Gene3D" id="1.10.443.10">
    <property type="entry name" value="Intergrase catalytic core"/>
    <property type="match status" value="1"/>
</dbReference>
<dbReference type="SUPFAM" id="SSF56349">
    <property type="entry name" value="DNA breaking-rejoining enzymes"/>
    <property type="match status" value="1"/>
</dbReference>
<dbReference type="PANTHER" id="PTHR30349">
    <property type="entry name" value="PHAGE INTEGRASE-RELATED"/>
    <property type="match status" value="1"/>
</dbReference>
<proteinExistence type="inferred from homology"/>
<gene>
    <name evidence="6" type="ORF">SAMN05444277_108121</name>
</gene>
<dbReference type="PROSITE" id="PS51898">
    <property type="entry name" value="TYR_RECOMBINASE"/>
    <property type="match status" value="1"/>
</dbReference>
<dbReference type="Gene3D" id="1.10.150.130">
    <property type="match status" value="1"/>
</dbReference>
<sequence length="455" mass="53082">MLESSFGLTFFLKSPQKKITTHRKTDIRYVYMRITVDGIPKETSTKRKWDANRWDQKTERATGNKEDARALNFFLDSMVMKVHQCKSDLIYNEQTITTQKIMDYVLGRIAPKAKVLEEFQLHNDEMLALVPKEYAKGTHERFVTARSHVGEFIKFKYHVDDMEFRELSYEFIKDYEFYLKTVRKCSNNTTLKYISNFKKIVLRAIDKEIITTDPFKRFRGKKTKLMKKPLSRQQLTILENHQFSTPRLATVRDIFIFQCYTGLAYIDAFNLKKSDIKTGIDGEQWIISARQKTGSPINIPLLPKAVEIMEKYRCHPICLKRGSVLPVSSNQKMNEYLKEIADLCQLDCTLNTHKARRTFGSTVTLNNHVPIHVVKEMLGHHSVKQTEQYALTEEQAIGREMQELKNRLNKKEINNPNLSSDKILRLEAEIQELKKQLAKQNSDQSSFPDQYTSVA</sequence>
<evidence type="ECO:0000256" key="3">
    <source>
        <dbReference type="ARBA" id="ARBA00023172"/>
    </source>
</evidence>
<dbReference type="GO" id="GO:0006310">
    <property type="term" value="P:DNA recombination"/>
    <property type="evidence" value="ECO:0007669"/>
    <property type="project" value="UniProtKB-KW"/>
</dbReference>
<keyword evidence="4" id="KW-0175">Coiled coil</keyword>
<dbReference type="CDD" id="cd01185">
    <property type="entry name" value="INTN1_C_like"/>
    <property type="match status" value="1"/>
</dbReference>
<dbReference type="PANTHER" id="PTHR30349:SF64">
    <property type="entry name" value="PROPHAGE INTEGRASE INTD-RELATED"/>
    <property type="match status" value="1"/>
</dbReference>
<evidence type="ECO:0000256" key="1">
    <source>
        <dbReference type="ARBA" id="ARBA00008857"/>
    </source>
</evidence>
<dbReference type="InterPro" id="IPR025269">
    <property type="entry name" value="SAM-like_dom"/>
</dbReference>
<evidence type="ECO:0000256" key="2">
    <source>
        <dbReference type="ARBA" id="ARBA00023125"/>
    </source>
</evidence>
<evidence type="ECO:0000256" key="4">
    <source>
        <dbReference type="SAM" id="Coils"/>
    </source>
</evidence>
<organism evidence="6 7">
    <name type="scientific">Parafilimonas terrae</name>
    <dbReference type="NCBI Taxonomy" id="1465490"/>
    <lineage>
        <taxon>Bacteria</taxon>
        <taxon>Pseudomonadati</taxon>
        <taxon>Bacteroidota</taxon>
        <taxon>Chitinophagia</taxon>
        <taxon>Chitinophagales</taxon>
        <taxon>Chitinophagaceae</taxon>
        <taxon>Parafilimonas</taxon>
    </lineage>
</organism>
<evidence type="ECO:0000313" key="7">
    <source>
        <dbReference type="Proteomes" id="UP000199031"/>
    </source>
</evidence>
<name>A0A1I5XDZ2_9BACT</name>
<comment type="similarity">
    <text evidence="1">Belongs to the 'phage' integrase family.</text>
</comment>
<keyword evidence="2" id="KW-0238">DNA-binding</keyword>
<reference evidence="6 7" key="1">
    <citation type="submission" date="2016-10" db="EMBL/GenBank/DDBJ databases">
        <authorList>
            <person name="de Groot N.N."/>
        </authorList>
    </citation>
    <scope>NUCLEOTIDE SEQUENCE [LARGE SCALE GENOMIC DNA]</scope>
    <source>
        <strain evidence="6 7">DSM 28286</strain>
    </source>
</reference>
<dbReference type="Proteomes" id="UP000199031">
    <property type="component" value="Unassembled WGS sequence"/>
</dbReference>